<feature type="transmembrane region" description="Helical" evidence="1">
    <location>
        <begin position="75"/>
        <end position="94"/>
    </location>
</feature>
<protein>
    <submittedName>
        <fullName evidence="2">Uncharacterized protein</fullName>
    </submittedName>
</protein>
<dbReference type="AlphaFoldDB" id="A0A938WVG0"/>
<reference evidence="2" key="2">
    <citation type="journal article" date="2021" name="Sci. Rep.">
        <title>The distribution of antibiotic resistance genes in chicken gut microbiota commensals.</title>
        <authorList>
            <person name="Juricova H."/>
            <person name="Matiasovicova J."/>
            <person name="Kubasova T."/>
            <person name="Cejkova D."/>
            <person name="Rychlik I."/>
        </authorList>
    </citation>
    <scope>NUCLEOTIDE SEQUENCE</scope>
    <source>
        <strain evidence="2">An824</strain>
    </source>
</reference>
<evidence type="ECO:0000313" key="3">
    <source>
        <dbReference type="Proteomes" id="UP000706891"/>
    </source>
</evidence>
<keyword evidence="1" id="KW-0812">Transmembrane</keyword>
<dbReference type="EMBL" id="JACJJG010000147">
    <property type="protein sequence ID" value="MBM6674879.1"/>
    <property type="molecule type" value="Genomic_DNA"/>
</dbReference>
<dbReference type="RefSeq" id="WP_021947928.1">
    <property type="nucleotide sequence ID" value="NZ_JACJJG010000147.1"/>
</dbReference>
<reference evidence="2" key="1">
    <citation type="submission" date="2020-08" db="EMBL/GenBank/DDBJ databases">
        <authorList>
            <person name="Cejkova D."/>
            <person name="Kubasova T."/>
            <person name="Jahodarova E."/>
            <person name="Rychlik I."/>
        </authorList>
    </citation>
    <scope>NUCLEOTIDE SEQUENCE</scope>
    <source>
        <strain evidence="2">An824</strain>
    </source>
</reference>
<gene>
    <name evidence="2" type="ORF">H6A34_13505</name>
</gene>
<keyword evidence="1" id="KW-0472">Membrane</keyword>
<dbReference type="Proteomes" id="UP000706891">
    <property type="component" value="Unassembled WGS sequence"/>
</dbReference>
<keyword evidence="3" id="KW-1185">Reference proteome</keyword>
<proteinExistence type="predicted"/>
<evidence type="ECO:0000256" key="1">
    <source>
        <dbReference type="SAM" id="Phobius"/>
    </source>
</evidence>
<sequence>MLAYIIGSGVYRWALRRGAISDTVTLGGFNNRMYLRYGRLYIPLGFAVNFIAFWALVLLLTLIANDFKVVPLGDVVDIFTTLAWLIILQLYKVWKSYVDFYEFYRSPEASRKFIDWY</sequence>
<organism evidence="2 3">
    <name type="scientific">Marseilla massiliensis</name>
    <dbReference type="NCBI Taxonomy" id="1841864"/>
    <lineage>
        <taxon>Bacteria</taxon>
        <taxon>Pseudomonadati</taxon>
        <taxon>Bacteroidota</taxon>
        <taxon>Bacteroidia</taxon>
        <taxon>Bacteroidales</taxon>
        <taxon>Prevotellaceae</taxon>
        <taxon>Marseilla</taxon>
    </lineage>
</organism>
<feature type="transmembrane region" description="Helical" evidence="1">
    <location>
        <begin position="40"/>
        <end position="63"/>
    </location>
</feature>
<keyword evidence="1" id="KW-1133">Transmembrane helix</keyword>
<accession>A0A938WVG0</accession>
<evidence type="ECO:0000313" key="2">
    <source>
        <dbReference type="EMBL" id="MBM6674879.1"/>
    </source>
</evidence>
<comment type="caution">
    <text evidence="2">The sequence shown here is derived from an EMBL/GenBank/DDBJ whole genome shotgun (WGS) entry which is preliminary data.</text>
</comment>
<name>A0A938WVG0_9BACT</name>